<keyword evidence="3" id="KW-1185">Reference proteome</keyword>
<feature type="domain" description="AB hydrolase-1" evidence="1">
    <location>
        <begin position="7"/>
        <end position="206"/>
    </location>
</feature>
<comment type="caution">
    <text evidence="2">The sequence shown here is derived from an EMBL/GenBank/DDBJ whole genome shotgun (WGS) entry which is preliminary data.</text>
</comment>
<dbReference type="SUPFAM" id="SSF53474">
    <property type="entry name" value="alpha/beta-Hydrolases"/>
    <property type="match status" value="1"/>
</dbReference>
<sequence length="224" mass="23644">MGIGHAVLVHGAGGGAWEWNLWRGVLAARGIDVFTLELSPAVGGLGTTGLDDYEAQVRAALLAARRPRALVGASLGGLLALRCADAADALVLVNPLPPAPWNRSLPTRDYPEVVPWRRTARLDGTRRALPDSDDATALFAFRHWRDESGRVLCEAGTVAVERPACPLLCIASTDDTDVPATVTAALAAAWTAEQWSVPGDHVSPLLGRHAPSLAARVADWLSQA</sequence>
<dbReference type="eggNOG" id="COG2267">
    <property type="taxonomic scope" value="Bacteria"/>
</dbReference>
<dbReference type="Proteomes" id="UP000029998">
    <property type="component" value="Unassembled WGS sequence"/>
</dbReference>
<evidence type="ECO:0000259" key="1">
    <source>
        <dbReference type="Pfam" id="PF12697"/>
    </source>
</evidence>
<dbReference type="STRING" id="1385517.N800_00770"/>
<dbReference type="EMBL" id="AVPU01000012">
    <property type="protein sequence ID" value="KGM54492.1"/>
    <property type="molecule type" value="Genomic_DNA"/>
</dbReference>
<evidence type="ECO:0000313" key="2">
    <source>
        <dbReference type="EMBL" id="KGM54492.1"/>
    </source>
</evidence>
<proteinExistence type="predicted"/>
<name>A0A0A0EZB7_9GAMM</name>
<accession>A0A0A0EZB7</accession>
<reference evidence="2 3" key="1">
    <citation type="submission" date="2013-08" db="EMBL/GenBank/DDBJ databases">
        <title>Genome sequencing of Lysobacter.</title>
        <authorList>
            <person name="Zhang S."/>
            <person name="Wang G."/>
        </authorList>
    </citation>
    <scope>NUCLEOTIDE SEQUENCE [LARGE SCALE GENOMIC DNA]</scope>
    <source>
        <strain evidence="2 3">GH1-9</strain>
    </source>
</reference>
<protein>
    <recommendedName>
        <fullName evidence="1">AB hydrolase-1 domain-containing protein</fullName>
    </recommendedName>
</protein>
<dbReference type="InterPro" id="IPR029058">
    <property type="entry name" value="AB_hydrolase_fold"/>
</dbReference>
<dbReference type="AlphaFoldDB" id="A0A0A0EZB7"/>
<dbReference type="Gene3D" id="3.40.50.1820">
    <property type="entry name" value="alpha/beta hydrolase"/>
    <property type="match status" value="1"/>
</dbReference>
<dbReference type="InterPro" id="IPR000073">
    <property type="entry name" value="AB_hydrolase_1"/>
</dbReference>
<organism evidence="2 3">
    <name type="scientific">Lysobacter daejeonensis GH1-9</name>
    <dbReference type="NCBI Taxonomy" id="1385517"/>
    <lineage>
        <taxon>Bacteria</taxon>
        <taxon>Pseudomonadati</taxon>
        <taxon>Pseudomonadota</taxon>
        <taxon>Gammaproteobacteria</taxon>
        <taxon>Lysobacterales</taxon>
        <taxon>Lysobacteraceae</taxon>
        <taxon>Aerolutibacter</taxon>
    </lineage>
</organism>
<gene>
    <name evidence="2" type="ORF">N800_00770</name>
</gene>
<dbReference type="RefSeq" id="WP_052108062.1">
    <property type="nucleotide sequence ID" value="NZ_AVPU01000012.1"/>
</dbReference>
<evidence type="ECO:0000313" key="3">
    <source>
        <dbReference type="Proteomes" id="UP000029998"/>
    </source>
</evidence>
<dbReference type="Pfam" id="PF12697">
    <property type="entry name" value="Abhydrolase_6"/>
    <property type="match status" value="1"/>
</dbReference>